<name>A0A9D4S097_DREPO</name>
<reference evidence="1" key="2">
    <citation type="submission" date="2020-11" db="EMBL/GenBank/DDBJ databases">
        <authorList>
            <person name="McCartney M.A."/>
            <person name="Auch B."/>
            <person name="Kono T."/>
            <person name="Mallez S."/>
            <person name="Becker A."/>
            <person name="Gohl D.M."/>
            <person name="Silverstein K.A.T."/>
            <person name="Koren S."/>
            <person name="Bechman K.B."/>
            <person name="Herman A."/>
            <person name="Abrahante J.E."/>
            <person name="Garbe J."/>
        </authorList>
    </citation>
    <scope>NUCLEOTIDE SEQUENCE</scope>
    <source>
        <strain evidence="1">Duluth1</strain>
        <tissue evidence="1">Whole animal</tissue>
    </source>
</reference>
<evidence type="ECO:0000313" key="1">
    <source>
        <dbReference type="EMBL" id="KAH3885077.1"/>
    </source>
</evidence>
<protein>
    <submittedName>
        <fullName evidence="1">Uncharacterized protein</fullName>
    </submittedName>
</protein>
<keyword evidence="2" id="KW-1185">Reference proteome</keyword>
<organism evidence="1 2">
    <name type="scientific">Dreissena polymorpha</name>
    <name type="common">Zebra mussel</name>
    <name type="synonym">Mytilus polymorpha</name>
    <dbReference type="NCBI Taxonomy" id="45954"/>
    <lineage>
        <taxon>Eukaryota</taxon>
        <taxon>Metazoa</taxon>
        <taxon>Spiralia</taxon>
        <taxon>Lophotrochozoa</taxon>
        <taxon>Mollusca</taxon>
        <taxon>Bivalvia</taxon>
        <taxon>Autobranchia</taxon>
        <taxon>Heteroconchia</taxon>
        <taxon>Euheterodonta</taxon>
        <taxon>Imparidentia</taxon>
        <taxon>Neoheterodontei</taxon>
        <taxon>Myida</taxon>
        <taxon>Dreissenoidea</taxon>
        <taxon>Dreissenidae</taxon>
        <taxon>Dreissena</taxon>
    </lineage>
</organism>
<accession>A0A9D4S097</accession>
<dbReference type="Proteomes" id="UP000828390">
    <property type="component" value="Unassembled WGS sequence"/>
</dbReference>
<comment type="caution">
    <text evidence="1">The sequence shown here is derived from an EMBL/GenBank/DDBJ whole genome shotgun (WGS) entry which is preliminary data.</text>
</comment>
<dbReference type="EMBL" id="JAIWYP010000001">
    <property type="protein sequence ID" value="KAH3885077.1"/>
    <property type="molecule type" value="Genomic_DNA"/>
</dbReference>
<evidence type="ECO:0000313" key="2">
    <source>
        <dbReference type="Proteomes" id="UP000828390"/>
    </source>
</evidence>
<sequence length="174" mass="18945">MFVFNSPILIVISRPSKSQSPSLIVIAQSNSQSHSLMESQSHSLMVCQSPIKWSLIACQSPGLMAIAKSNVNRLSTGLMVIARPNSQSFPIEKSVSHISLSLIVFSQLHSLITHILTVIQSRIITSNIRKSHSLKISQSLSSLSVSHSINQSLSIIVGQSFYLIVNQSVSHLVS</sequence>
<proteinExistence type="predicted"/>
<reference evidence="1" key="1">
    <citation type="journal article" date="2019" name="bioRxiv">
        <title>The Genome of the Zebra Mussel, Dreissena polymorpha: A Resource for Invasive Species Research.</title>
        <authorList>
            <person name="McCartney M.A."/>
            <person name="Auch B."/>
            <person name="Kono T."/>
            <person name="Mallez S."/>
            <person name="Zhang Y."/>
            <person name="Obille A."/>
            <person name="Becker A."/>
            <person name="Abrahante J.E."/>
            <person name="Garbe J."/>
            <person name="Badalamenti J.P."/>
            <person name="Herman A."/>
            <person name="Mangelson H."/>
            <person name="Liachko I."/>
            <person name="Sullivan S."/>
            <person name="Sone E.D."/>
            <person name="Koren S."/>
            <person name="Silverstein K.A.T."/>
            <person name="Beckman K.B."/>
            <person name="Gohl D.M."/>
        </authorList>
    </citation>
    <scope>NUCLEOTIDE SEQUENCE</scope>
    <source>
        <strain evidence="1">Duluth1</strain>
        <tissue evidence="1">Whole animal</tissue>
    </source>
</reference>
<gene>
    <name evidence="1" type="ORF">DPMN_009065</name>
</gene>
<dbReference type="AlphaFoldDB" id="A0A9D4S097"/>